<protein>
    <submittedName>
        <fullName evidence="1">Uncharacterized protein</fullName>
    </submittedName>
</protein>
<reference evidence="2" key="1">
    <citation type="journal article" date="2017" name="Nat. Ecol. Evol.">
        <title>Genome expansion and lineage-specific genetic innovations in the forest pathogenic fungi Armillaria.</title>
        <authorList>
            <person name="Sipos G."/>
            <person name="Prasanna A.N."/>
            <person name="Walter M.C."/>
            <person name="O'Connor E."/>
            <person name="Balint B."/>
            <person name="Krizsan K."/>
            <person name="Kiss B."/>
            <person name="Hess J."/>
            <person name="Varga T."/>
            <person name="Slot J."/>
            <person name="Riley R."/>
            <person name="Boka B."/>
            <person name="Rigling D."/>
            <person name="Barry K."/>
            <person name="Lee J."/>
            <person name="Mihaltcheva S."/>
            <person name="LaButti K."/>
            <person name="Lipzen A."/>
            <person name="Waldron R."/>
            <person name="Moloney N.M."/>
            <person name="Sperisen C."/>
            <person name="Kredics L."/>
            <person name="Vagvoelgyi C."/>
            <person name="Patrignani A."/>
            <person name="Fitzpatrick D."/>
            <person name="Nagy I."/>
            <person name="Doyle S."/>
            <person name="Anderson J.B."/>
            <person name="Grigoriev I.V."/>
            <person name="Gueldener U."/>
            <person name="Muensterkoetter M."/>
            <person name="Nagy L.G."/>
        </authorList>
    </citation>
    <scope>NUCLEOTIDE SEQUENCE [LARGE SCALE GENOMIC DNA]</scope>
    <source>
        <strain evidence="2">Ar21-2</strain>
    </source>
</reference>
<dbReference type="Proteomes" id="UP000217790">
    <property type="component" value="Unassembled WGS sequence"/>
</dbReference>
<keyword evidence="2" id="KW-1185">Reference proteome</keyword>
<sequence>MSPQISRQHPKTNQARYPVATSRWESSRSWSKMWRGEEWMCGLNLRLHSGLEQVRQIPCTLEEEMICLWMSCRGCPVNDCSRADGMMIYRQIITKVGLCEIPYILLQILYFNVSAKLQFILVLFAVCRTLWSSFDRHDSCLGHRILVIPLNSVLSVIITSS</sequence>
<dbReference type="AlphaFoldDB" id="A0A2H3E9R4"/>
<name>A0A2H3E9R4_ARMGA</name>
<proteinExistence type="predicted"/>
<organism evidence="1 2">
    <name type="scientific">Armillaria gallica</name>
    <name type="common">Bulbous honey fungus</name>
    <name type="synonym">Armillaria bulbosa</name>
    <dbReference type="NCBI Taxonomy" id="47427"/>
    <lineage>
        <taxon>Eukaryota</taxon>
        <taxon>Fungi</taxon>
        <taxon>Dikarya</taxon>
        <taxon>Basidiomycota</taxon>
        <taxon>Agaricomycotina</taxon>
        <taxon>Agaricomycetes</taxon>
        <taxon>Agaricomycetidae</taxon>
        <taxon>Agaricales</taxon>
        <taxon>Marasmiineae</taxon>
        <taxon>Physalacriaceae</taxon>
        <taxon>Armillaria</taxon>
    </lineage>
</organism>
<dbReference type="InParanoid" id="A0A2H3E9R4"/>
<accession>A0A2H3E9R4</accession>
<evidence type="ECO:0000313" key="1">
    <source>
        <dbReference type="EMBL" id="PBL04156.1"/>
    </source>
</evidence>
<gene>
    <name evidence="1" type="ORF">ARMGADRAFT_1004797</name>
</gene>
<dbReference type="EMBL" id="KZ293644">
    <property type="protein sequence ID" value="PBL04156.1"/>
    <property type="molecule type" value="Genomic_DNA"/>
</dbReference>
<evidence type="ECO:0000313" key="2">
    <source>
        <dbReference type="Proteomes" id="UP000217790"/>
    </source>
</evidence>